<reference evidence="1" key="1">
    <citation type="submission" date="2020-11" db="EMBL/GenBank/DDBJ databases">
        <authorList>
            <consortium name="DOE Joint Genome Institute"/>
            <person name="Ahrendt S."/>
            <person name="Riley R."/>
            <person name="Andreopoulos W."/>
            <person name="Labutti K."/>
            <person name="Pangilinan J."/>
            <person name="Ruiz-Duenas F.J."/>
            <person name="Barrasa J.M."/>
            <person name="Sanchez-Garcia M."/>
            <person name="Camarero S."/>
            <person name="Miyauchi S."/>
            <person name="Serrano A."/>
            <person name="Linde D."/>
            <person name="Babiker R."/>
            <person name="Drula E."/>
            <person name="Ayuso-Fernandez I."/>
            <person name="Pacheco R."/>
            <person name="Padilla G."/>
            <person name="Ferreira P."/>
            <person name="Barriuso J."/>
            <person name="Kellner H."/>
            <person name="Castanera R."/>
            <person name="Alfaro M."/>
            <person name="Ramirez L."/>
            <person name="Pisabarro A.G."/>
            <person name="Kuo A."/>
            <person name="Tritt A."/>
            <person name="Lipzen A."/>
            <person name="He G."/>
            <person name="Yan M."/>
            <person name="Ng V."/>
            <person name="Cullen D."/>
            <person name="Martin F."/>
            <person name="Rosso M.-N."/>
            <person name="Henrissat B."/>
            <person name="Hibbett D."/>
            <person name="Martinez A.T."/>
            <person name="Grigoriev I.V."/>
        </authorList>
    </citation>
    <scope>NUCLEOTIDE SEQUENCE</scope>
    <source>
        <strain evidence="1">AH 40177</strain>
    </source>
</reference>
<keyword evidence="2" id="KW-1185">Reference proteome</keyword>
<dbReference type="Proteomes" id="UP000772434">
    <property type="component" value="Unassembled WGS sequence"/>
</dbReference>
<organism evidence="1 2">
    <name type="scientific">Rhodocollybia butyracea</name>
    <dbReference type="NCBI Taxonomy" id="206335"/>
    <lineage>
        <taxon>Eukaryota</taxon>
        <taxon>Fungi</taxon>
        <taxon>Dikarya</taxon>
        <taxon>Basidiomycota</taxon>
        <taxon>Agaricomycotina</taxon>
        <taxon>Agaricomycetes</taxon>
        <taxon>Agaricomycetidae</taxon>
        <taxon>Agaricales</taxon>
        <taxon>Marasmiineae</taxon>
        <taxon>Omphalotaceae</taxon>
        <taxon>Rhodocollybia</taxon>
    </lineage>
</organism>
<proteinExistence type="predicted"/>
<protein>
    <submittedName>
        <fullName evidence="1">Uncharacterized protein</fullName>
    </submittedName>
</protein>
<comment type="caution">
    <text evidence="1">The sequence shown here is derived from an EMBL/GenBank/DDBJ whole genome shotgun (WGS) entry which is preliminary data.</text>
</comment>
<accession>A0A9P5UB89</accession>
<name>A0A9P5UB89_9AGAR</name>
<gene>
    <name evidence="1" type="ORF">BDP27DRAFT_391078</name>
</gene>
<dbReference type="AlphaFoldDB" id="A0A9P5UB89"/>
<sequence>MGRPDATRRPDATPAQTAVTDDQQLQWNALQNLFEEHFMVPHALRPIPPPVIHGPTYYQSKAIVAFIDAQGEDLGIEKPKFKDQRTFTRIINGLFSDAVSPSIDRELVHFKITGVDKCTEEPCFGFSTRDGIYFHPQKTTSLRADLMQSQSRKRPQSFSK</sequence>
<evidence type="ECO:0000313" key="1">
    <source>
        <dbReference type="EMBL" id="KAF9072829.1"/>
    </source>
</evidence>
<dbReference type="EMBL" id="JADNRY010000022">
    <property type="protein sequence ID" value="KAF9072829.1"/>
    <property type="molecule type" value="Genomic_DNA"/>
</dbReference>
<evidence type="ECO:0000313" key="2">
    <source>
        <dbReference type="Proteomes" id="UP000772434"/>
    </source>
</evidence>